<name>A0A0P7AT49_9FLAO</name>
<sequence length="38" mass="4313">MLLSRAIVSKEEAVIKSKIAPLVKTKKLKNKSFYCSFL</sequence>
<dbReference type="STRING" id="1300341.I595_2393"/>
<dbReference type="AlphaFoldDB" id="A0A0P7AT49"/>
<proteinExistence type="predicted"/>
<protein>
    <submittedName>
        <fullName evidence="1">Uncharacterized protein</fullName>
    </submittedName>
</protein>
<dbReference type="EMBL" id="LDJX01000005">
    <property type="protein sequence ID" value="KPM31129.1"/>
    <property type="molecule type" value="Genomic_DNA"/>
</dbReference>
<keyword evidence="2" id="KW-1185">Reference proteome</keyword>
<comment type="caution">
    <text evidence="1">The sequence shown here is derived from an EMBL/GenBank/DDBJ whole genome shotgun (WGS) entry which is preliminary data.</text>
</comment>
<reference evidence="1 2" key="1">
    <citation type="submission" date="2015-09" db="EMBL/GenBank/DDBJ databases">
        <title>Genome sequence of the marine flavobacterium Croceitalea dokdonensis DOKDO 023 that contains proton- and sodium-pumping rhodopsins.</title>
        <authorList>
            <person name="Kwon S.-K."/>
            <person name="Lee H.K."/>
            <person name="Kwak M.-J."/>
            <person name="Kim J.F."/>
        </authorList>
    </citation>
    <scope>NUCLEOTIDE SEQUENCE [LARGE SCALE GENOMIC DNA]</scope>
    <source>
        <strain evidence="1 2">DOKDO 023</strain>
    </source>
</reference>
<organism evidence="1 2">
    <name type="scientific">Croceitalea dokdonensis DOKDO 023</name>
    <dbReference type="NCBI Taxonomy" id="1300341"/>
    <lineage>
        <taxon>Bacteria</taxon>
        <taxon>Pseudomonadati</taxon>
        <taxon>Bacteroidota</taxon>
        <taxon>Flavobacteriia</taxon>
        <taxon>Flavobacteriales</taxon>
        <taxon>Flavobacteriaceae</taxon>
        <taxon>Croceitalea</taxon>
    </lineage>
</organism>
<gene>
    <name evidence="1" type="ORF">I595_2393</name>
</gene>
<dbReference type="Proteomes" id="UP000050280">
    <property type="component" value="Unassembled WGS sequence"/>
</dbReference>
<evidence type="ECO:0000313" key="1">
    <source>
        <dbReference type="EMBL" id="KPM31129.1"/>
    </source>
</evidence>
<accession>A0A0P7AT49</accession>
<evidence type="ECO:0000313" key="2">
    <source>
        <dbReference type="Proteomes" id="UP000050280"/>
    </source>
</evidence>